<dbReference type="InterPro" id="IPR052127">
    <property type="entry name" value="STE12_transcription_factor"/>
</dbReference>
<accession>A0A507AVC2</accession>
<feature type="domain" description="C2H2-type" evidence="7">
    <location>
        <begin position="255"/>
        <end position="286"/>
    </location>
</feature>
<dbReference type="PROSITE" id="PS50157">
    <property type="entry name" value="ZINC_FINGER_C2H2_2"/>
    <property type="match status" value="2"/>
</dbReference>
<dbReference type="GO" id="GO:1990527">
    <property type="term" value="C:Tec1p-Ste12p-Dig1p complex"/>
    <property type="evidence" value="ECO:0007669"/>
    <property type="project" value="TreeGrafter"/>
</dbReference>
<dbReference type="GO" id="GO:0005634">
    <property type="term" value="C:nucleus"/>
    <property type="evidence" value="ECO:0007669"/>
    <property type="project" value="UniProtKB-SubCell"/>
</dbReference>
<dbReference type="AlphaFoldDB" id="A0A507AVC2"/>
<evidence type="ECO:0000259" key="7">
    <source>
        <dbReference type="PROSITE" id="PS50157"/>
    </source>
</evidence>
<feature type="region of interest" description="Disordered" evidence="6">
    <location>
        <begin position="15"/>
        <end position="56"/>
    </location>
</feature>
<keyword evidence="2" id="KW-0805">Transcription regulation</keyword>
<dbReference type="Pfam" id="PF00096">
    <property type="entry name" value="zf-C2H2"/>
    <property type="match status" value="1"/>
</dbReference>
<keyword evidence="5" id="KW-0479">Metal-binding</keyword>
<dbReference type="EMBL" id="SKBQ01000072">
    <property type="protein sequence ID" value="TPX08871.1"/>
    <property type="molecule type" value="Genomic_DNA"/>
</dbReference>
<dbReference type="RefSeq" id="XP_030990582.1">
    <property type="nucleotide sequence ID" value="XM_031144681.1"/>
</dbReference>
<protein>
    <recommendedName>
        <fullName evidence="7">C2H2-type domain-containing protein</fullName>
    </recommendedName>
</protein>
<dbReference type="InterPro" id="IPR013087">
    <property type="entry name" value="Znf_C2H2_type"/>
</dbReference>
<evidence type="ECO:0000256" key="3">
    <source>
        <dbReference type="ARBA" id="ARBA00023163"/>
    </source>
</evidence>
<keyword evidence="9" id="KW-1185">Reference proteome</keyword>
<feature type="compositionally biased region" description="Low complexity" evidence="6">
    <location>
        <begin position="20"/>
        <end position="52"/>
    </location>
</feature>
<organism evidence="8 9">
    <name type="scientific">Thyridium curvatum</name>
    <dbReference type="NCBI Taxonomy" id="1093900"/>
    <lineage>
        <taxon>Eukaryota</taxon>
        <taxon>Fungi</taxon>
        <taxon>Dikarya</taxon>
        <taxon>Ascomycota</taxon>
        <taxon>Pezizomycotina</taxon>
        <taxon>Sordariomycetes</taxon>
        <taxon>Sordariomycetidae</taxon>
        <taxon>Thyridiales</taxon>
        <taxon>Thyridiaceae</taxon>
        <taxon>Thyridium</taxon>
    </lineage>
</organism>
<dbReference type="Proteomes" id="UP000319257">
    <property type="component" value="Unassembled WGS sequence"/>
</dbReference>
<dbReference type="InParanoid" id="A0A507AVC2"/>
<dbReference type="PROSITE" id="PS00028">
    <property type="entry name" value="ZINC_FINGER_C2H2_1"/>
    <property type="match status" value="1"/>
</dbReference>
<dbReference type="GO" id="GO:1990526">
    <property type="term" value="C:Ste12p-Dig1p-Dig2p complex"/>
    <property type="evidence" value="ECO:0007669"/>
    <property type="project" value="TreeGrafter"/>
</dbReference>
<dbReference type="GO" id="GO:0008270">
    <property type="term" value="F:zinc ion binding"/>
    <property type="evidence" value="ECO:0007669"/>
    <property type="project" value="UniProtKB-KW"/>
</dbReference>
<keyword evidence="5" id="KW-0862">Zinc</keyword>
<keyword evidence="4" id="KW-0539">Nucleus</keyword>
<evidence type="ECO:0000313" key="8">
    <source>
        <dbReference type="EMBL" id="TPX08871.1"/>
    </source>
</evidence>
<sequence length="355" mass="40003">MAMDLKLEIDDRFSLGAPQSFSCPSTSSSFSSASSSYDPFTPTSGRSSPTRRPSVDFESSFYSDPAGFDMTPPSSAVSSYFPIHHHMKNDMEPDFLPNGMPVTPSRYGSNMLDATLASHSWHGPLTPTHSMDMYSFAESMGSSPFMVPTPAHSIYNGNSCDVPTLWSMGMDSPVTFENHPSPLKSMRDDGSPFAFNRPRRRLFMEDAQQKSNVLQRVQQAAHMPLRSSGKRDRTGAVVSSGHNGVSVQRIAAGAFKCDVPGCSSKPFKRMEHLKRHIDTTHKNKKNFPCKYCSHKFNRQDNWRQHLKLHTEKRGRNSRTTYHPDALQDLEDEQKRIKQRRPTNKEKDDDEICSEL</sequence>
<dbReference type="GO" id="GO:0003700">
    <property type="term" value="F:DNA-binding transcription factor activity"/>
    <property type="evidence" value="ECO:0007669"/>
    <property type="project" value="TreeGrafter"/>
</dbReference>
<dbReference type="GeneID" id="41977136"/>
<feature type="region of interest" description="Disordered" evidence="6">
    <location>
        <begin position="310"/>
        <end position="355"/>
    </location>
</feature>
<comment type="subcellular location">
    <subcellularLocation>
        <location evidence="1">Nucleus</location>
    </subcellularLocation>
</comment>
<feature type="domain" description="C2H2-type" evidence="7">
    <location>
        <begin position="287"/>
        <end position="314"/>
    </location>
</feature>
<keyword evidence="5" id="KW-0863">Zinc-finger</keyword>
<keyword evidence="3" id="KW-0804">Transcription</keyword>
<dbReference type="Gene3D" id="3.30.160.60">
    <property type="entry name" value="Classic Zinc Finger"/>
    <property type="match status" value="2"/>
</dbReference>
<evidence type="ECO:0000256" key="6">
    <source>
        <dbReference type="SAM" id="MobiDB-lite"/>
    </source>
</evidence>
<evidence type="ECO:0000256" key="2">
    <source>
        <dbReference type="ARBA" id="ARBA00023015"/>
    </source>
</evidence>
<dbReference type="SMART" id="SM00355">
    <property type="entry name" value="ZnF_C2H2"/>
    <property type="match status" value="2"/>
</dbReference>
<dbReference type="STRING" id="1093900.A0A507AVC2"/>
<dbReference type="PANTHER" id="PTHR47427:SF1">
    <property type="entry name" value="PROTEIN STE12"/>
    <property type="match status" value="1"/>
</dbReference>
<feature type="region of interest" description="Disordered" evidence="6">
    <location>
        <begin position="221"/>
        <end position="240"/>
    </location>
</feature>
<name>A0A507AVC2_9PEZI</name>
<dbReference type="PANTHER" id="PTHR47427">
    <property type="entry name" value="PROTEIN STE12"/>
    <property type="match status" value="1"/>
</dbReference>
<comment type="caution">
    <text evidence="8">The sequence shown here is derived from an EMBL/GenBank/DDBJ whole genome shotgun (WGS) entry which is preliminary data.</text>
</comment>
<proteinExistence type="predicted"/>
<dbReference type="SUPFAM" id="SSF57667">
    <property type="entry name" value="beta-beta-alpha zinc fingers"/>
    <property type="match status" value="1"/>
</dbReference>
<evidence type="ECO:0000313" key="9">
    <source>
        <dbReference type="Proteomes" id="UP000319257"/>
    </source>
</evidence>
<evidence type="ECO:0000256" key="4">
    <source>
        <dbReference type="ARBA" id="ARBA00023242"/>
    </source>
</evidence>
<dbReference type="OrthoDB" id="10018191at2759"/>
<gene>
    <name evidence="8" type="ORF">E0L32_009689</name>
</gene>
<dbReference type="InterPro" id="IPR036236">
    <property type="entry name" value="Znf_C2H2_sf"/>
</dbReference>
<evidence type="ECO:0000256" key="1">
    <source>
        <dbReference type="ARBA" id="ARBA00004123"/>
    </source>
</evidence>
<evidence type="ECO:0000256" key="5">
    <source>
        <dbReference type="PROSITE-ProRule" id="PRU00042"/>
    </source>
</evidence>
<reference evidence="8 9" key="1">
    <citation type="submission" date="2019-06" db="EMBL/GenBank/DDBJ databases">
        <title>Draft genome sequence of the filamentous fungus Phialemoniopsis curvata isolated from diesel fuel.</title>
        <authorList>
            <person name="Varaljay V.A."/>
            <person name="Lyon W.J."/>
            <person name="Crouch A.L."/>
            <person name="Drake C.E."/>
            <person name="Hollomon J.M."/>
            <person name="Nadeau L.J."/>
            <person name="Nunn H.S."/>
            <person name="Stevenson B.S."/>
            <person name="Bojanowski C.L."/>
            <person name="Crookes-Goodson W.J."/>
        </authorList>
    </citation>
    <scope>NUCLEOTIDE SEQUENCE [LARGE SCALE GENOMIC DNA]</scope>
    <source>
        <strain evidence="8 9">D216</strain>
    </source>
</reference>